<reference evidence="1 2" key="1">
    <citation type="journal article" date="2013" name="Genome Announc.">
        <title>Complete genome sequence of the hyperthermophilic sulfate-reducing bacterium Thermodesulfobacterium geofontis OPF15T.</title>
        <authorList>
            <person name="Elkins J.G."/>
            <person name="Hamilton-Brehm S.D."/>
            <person name="Lucas S."/>
            <person name="Han J."/>
            <person name="Lapidus A."/>
            <person name="Cheng J.F."/>
            <person name="Goodwin L.A."/>
            <person name="Pitluck S."/>
            <person name="Peters L."/>
            <person name="Mikhailova N."/>
            <person name="Davenport K.W."/>
            <person name="Detter J.C."/>
            <person name="Han C.S."/>
            <person name="Tapia R."/>
            <person name="Land M.L."/>
            <person name="Hauser L."/>
            <person name="Kyrpides N.C."/>
            <person name="Ivanova N.N."/>
            <person name="Pagani I."/>
            <person name="Bruce D."/>
            <person name="Woyke T."/>
            <person name="Cottingham R.W."/>
        </authorList>
    </citation>
    <scope>NUCLEOTIDE SEQUENCE [LARGE SCALE GENOMIC DNA]</scope>
    <source>
        <strain evidence="1 2">OPF15</strain>
    </source>
</reference>
<name>F8C644_THEGP</name>
<gene>
    <name evidence="1" type="ordered locus">TOPB45_1107</name>
</gene>
<dbReference type="EMBL" id="CP002829">
    <property type="protein sequence ID" value="AEH23195.1"/>
    <property type="molecule type" value="Genomic_DNA"/>
</dbReference>
<dbReference type="STRING" id="795359.TOPB45_1107"/>
<dbReference type="PATRIC" id="fig|795359.3.peg.1117"/>
<dbReference type="KEGG" id="top:TOPB45_1107"/>
<dbReference type="Proteomes" id="UP000006583">
    <property type="component" value="Chromosome"/>
</dbReference>
<dbReference type="HOGENOM" id="CLU_1004485_0_0_0"/>
<keyword evidence="2" id="KW-1185">Reference proteome</keyword>
<organism evidence="1 2">
    <name type="scientific">Thermodesulfobacterium geofontis (strain OPF15)</name>
    <dbReference type="NCBI Taxonomy" id="795359"/>
    <lineage>
        <taxon>Bacteria</taxon>
        <taxon>Pseudomonadati</taxon>
        <taxon>Thermodesulfobacteriota</taxon>
        <taxon>Thermodesulfobacteria</taxon>
        <taxon>Thermodesulfobacteriales</taxon>
        <taxon>Thermodesulfobacteriaceae</taxon>
        <taxon>Thermodesulfobacterium</taxon>
    </lineage>
</organism>
<protein>
    <submittedName>
        <fullName evidence="1">Uncharacterized protein</fullName>
    </submittedName>
</protein>
<evidence type="ECO:0000313" key="1">
    <source>
        <dbReference type="EMBL" id="AEH23195.1"/>
    </source>
</evidence>
<dbReference type="AlphaFoldDB" id="F8C644"/>
<evidence type="ECO:0000313" key="2">
    <source>
        <dbReference type="Proteomes" id="UP000006583"/>
    </source>
</evidence>
<accession>F8C644</accession>
<dbReference type="RefSeq" id="WP_013909893.1">
    <property type="nucleotide sequence ID" value="NC_015682.1"/>
</dbReference>
<dbReference type="OrthoDB" id="13562at2"/>
<sequence>MKKPDRIKKQWELYQFLRGKELVIFPVSQKIPPKVNELRELCTFPSIYFVLAEEISFYQERLFKAIVLTEEIILGWLNPKTPILKLHNFKTLLVALPFWVYLDEKFLLTYTFKRGILNEEDIHRLEDYAECAKIPQDIRGEYIRFLMKLLAPYNTESILTYLEKLEEYQFAPSVFTIPDDLKTYYENSHFAYAKAASSKNVHKGKNFFAIVEKIPEVGPKLTLYLPQDYLGQKVTIKVENNILFEGTLETIKLEFTNLPELADYTSWLEAINVEISV</sequence>
<proteinExistence type="predicted"/>